<evidence type="ECO:0000313" key="7">
    <source>
        <dbReference type="Proteomes" id="UP000319498"/>
    </source>
</evidence>
<reference evidence="5 6" key="1">
    <citation type="submission" date="2015-05" db="EMBL/GenBank/DDBJ databases">
        <title>Genome sequencing project for genomic taxonomy and phylogenomics of Bacillus-like bacteria.</title>
        <authorList>
            <person name="Liu B."/>
            <person name="Wang J."/>
            <person name="Zhu Y."/>
            <person name="Liu G."/>
            <person name="Chen Q."/>
            <person name="Chen Z."/>
            <person name="Lan J."/>
            <person name="Che J."/>
            <person name="Ge C."/>
            <person name="Shi H."/>
            <person name="Pan Z."/>
            <person name="Liu X."/>
        </authorList>
    </citation>
    <scope>NUCLEOTIDE SEQUENCE [LARGE SCALE GENOMIC DNA]</scope>
    <source>
        <strain evidence="5 6">DSM 9885</strain>
    </source>
</reference>
<keyword evidence="2" id="KW-0012">Acyltransferase</keyword>
<accession>A0A837KK53</accession>
<dbReference type="InterPro" id="IPR016181">
    <property type="entry name" value="Acyl_CoA_acyltransferase"/>
</dbReference>
<protein>
    <recommendedName>
        <fullName evidence="3">N-acetyltransferase domain-containing protein</fullName>
    </recommendedName>
</protein>
<gene>
    <name evidence="5" type="ORF">AA984_13885</name>
    <name evidence="4" type="ORF">BFO01nite_34620</name>
</gene>
<dbReference type="AlphaFoldDB" id="A0A837KK53"/>
<comment type="caution">
    <text evidence="5">The sequence shown here is derived from an EMBL/GenBank/DDBJ whole genome shotgun (WGS) entry which is preliminary data.</text>
</comment>
<dbReference type="InterPro" id="IPR000182">
    <property type="entry name" value="GNAT_dom"/>
</dbReference>
<dbReference type="Proteomes" id="UP000035218">
    <property type="component" value="Unassembled WGS sequence"/>
</dbReference>
<dbReference type="GO" id="GO:0016747">
    <property type="term" value="F:acyltransferase activity, transferring groups other than amino-acyl groups"/>
    <property type="evidence" value="ECO:0007669"/>
    <property type="project" value="InterPro"/>
</dbReference>
<dbReference type="PANTHER" id="PTHR43072:SF51">
    <property type="entry name" value="ABC SUPERFAMILY TRANSPORT PROTEIN"/>
    <property type="match status" value="1"/>
</dbReference>
<feature type="domain" description="N-acetyltransferase" evidence="3">
    <location>
        <begin position="1"/>
        <end position="153"/>
    </location>
</feature>
<dbReference type="Pfam" id="PF00583">
    <property type="entry name" value="Acetyltransf_1"/>
    <property type="match status" value="1"/>
</dbReference>
<organism evidence="5 6">
    <name type="scientific">Brevibacillus formosus</name>
    <dbReference type="NCBI Taxonomy" id="54913"/>
    <lineage>
        <taxon>Bacteria</taxon>
        <taxon>Bacillati</taxon>
        <taxon>Bacillota</taxon>
        <taxon>Bacilli</taxon>
        <taxon>Bacillales</taxon>
        <taxon>Paenibacillaceae</taxon>
        <taxon>Brevibacillus</taxon>
    </lineage>
</organism>
<evidence type="ECO:0000313" key="5">
    <source>
        <dbReference type="EMBL" id="KLH98107.1"/>
    </source>
</evidence>
<reference evidence="4 7" key="2">
    <citation type="submission" date="2019-06" db="EMBL/GenBank/DDBJ databases">
        <title>Whole genome shotgun sequence of Brevibacillus formosus NBRC 15716.</title>
        <authorList>
            <person name="Hosoyama A."/>
            <person name="Uohara A."/>
            <person name="Ohji S."/>
            <person name="Ichikawa N."/>
        </authorList>
    </citation>
    <scope>NUCLEOTIDE SEQUENCE [LARGE SCALE GENOMIC DNA]</scope>
    <source>
        <strain evidence="4 7">NBRC 15716</strain>
    </source>
</reference>
<dbReference type="GeneID" id="87586156"/>
<dbReference type="PROSITE" id="PS51186">
    <property type="entry name" value="GNAT"/>
    <property type="match status" value="1"/>
</dbReference>
<evidence type="ECO:0000313" key="4">
    <source>
        <dbReference type="EMBL" id="GED59330.1"/>
    </source>
</evidence>
<dbReference type="SUPFAM" id="SSF55729">
    <property type="entry name" value="Acyl-CoA N-acyltransferases (Nat)"/>
    <property type="match status" value="1"/>
</dbReference>
<evidence type="ECO:0000259" key="3">
    <source>
        <dbReference type="PROSITE" id="PS51186"/>
    </source>
</evidence>
<dbReference type="Proteomes" id="UP000319498">
    <property type="component" value="Unassembled WGS sequence"/>
</dbReference>
<dbReference type="EMBL" id="LDCN01000004">
    <property type="protein sequence ID" value="KLH98107.1"/>
    <property type="molecule type" value="Genomic_DNA"/>
</dbReference>
<dbReference type="Gene3D" id="3.40.630.30">
    <property type="match status" value="1"/>
</dbReference>
<proteinExistence type="predicted"/>
<evidence type="ECO:0000313" key="6">
    <source>
        <dbReference type="Proteomes" id="UP000035218"/>
    </source>
</evidence>
<name>A0A837KK53_9BACL</name>
<dbReference type="OrthoDB" id="2738968at2"/>
<evidence type="ECO:0000256" key="2">
    <source>
        <dbReference type="ARBA" id="ARBA00023315"/>
    </source>
</evidence>
<dbReference type="RefSeq" id="WP_047070412.1">
    <property type="nucleotide sequence ID" value="NZ_BJOL01000019.1"/>
</dbReference>
<sequence>MRIEQLQADSRYLKEIVELWNQNAIETVGYELTDGEMAGIEQQVVQYCRSEYGVVHIALDDDDQLVGYGLASMKKEMVHETYSGHVDELYVAPVYRKQKAGQAIFHSLKSWLLAQEVSHIQVFVDVENESAQAFWEKTGFEKEFFVMSEEEEE</sequence>
<dbReference type="EMBL" id="BJOL01000019">
    <property type="protein sequence ID" value="GED59330.1"/>
    <property type="molecule type" value="Genomic_DNA"/>
</dbReference>
<dbReference type="PANTHER" id="PTHR43072">
    <property type="entry name" value="N-ACETYLTRANSFERASE"/>
    <property type="match status" value="1"/>
</dbReference>
<evidence type="ECO:0000256" key="1">
    <source>
        <dbReference type="ARBA" id="ARBA00022679"/>
    </source>
</evidence>
<keyword evidence="1" id="KW-0808">Transferase</keyword>
<dbReference type="CDD" id="cd04301">
    <property type="entry name" value="NAT_SF"/>
    <property type="match status" value="1"/>
</dbReference>
<keyword evidence="7" id="KW-1185">Reference proteome</keyword>